<protein>
    <recommendedName>
        <fullName evidence="2">Transposase Tc1-like domain-containing protein</fullName>
    </recommendedName>
</protein>
<feature type="domain" description="Transposase Tc1-like" evidence="2">
    <location>
        <begin position="46"/>
        <end position="105"/>
    </location>
</feature>
<dbReference type="InterPro" id="IPR002492">
    <property type="entry name" value="Transposase_Tc1-like"/>
</dbReference>
<evidence type="ECO:0000313" key="3">
    <source>
        <dbReference type="EMBL" id="KAH8022698.1"/>
    </source>
</evidence>
<sequence>MIGRSNKTVNRIIQTYKKEGCICDAPHKRHPRAKTAAQDADTRDAAKASPFSTAREIGAASGVSASTSTIKRWLPEGKLKSHIAAQKPCISLSNRTARLNFAKKHGSWTTDD</sequence>
<keyword evidence="4" id="KW-1185">Reference proteome</keyword>
<dbReference type="EMBL" id="JABSTU010000008">
    <property type="protein sequence ID" value="KAH8022698.1"/>
    <property type="molecule type" value="Genomic_DNA"/>
</dbReference>
<accession>A0A9J6DKN7</accession>
<name>A0A9J6DKN7_RHIMP</name>
<dbReference type="GO" id="GO:0006313">
    <property type="term" value="P:DNA transposition"/>
    <property type="evidence" value="ECO:0007669"/>
    <property type="project" value="InterPro"/>
</dbReference>
<dbReference type="Pfam" id="PF01498">
    <property type="entry name" value="HTH_Tnp_Tc3_2"/>
    <property type="match status" value="1"/>
</dbReference>
<dbReference type="GO" id="GO:0003677">
    <property type="term" value="F:DNA binding"/>
    <property type="evidence" value="ECO:0007669"/>
    <property type="project" value="InterPro"/>
</dbReference>
<evidence type="ECO:0000256" key="1">
    <source>
        <dbReference type="SAM" id="MobiDB-lite"/>
    </source>
</evidence>
<evidence type="ECO:0000313" key="4">
    <source>
        <dbReference type="Proteomes" id="UP000821866"/>
    </source>
</evidence>
<organism evidence="3 4">
    <name type="scientific">Rhipicephalus microplus</name>
    <name type="common">Cattle tick</name>
    <name type="synonym">Boophilus microplus</name>
    <dbReference type="NCBI Taxonomy" id="6941"/>
    <lineage>
        <taxon>Eukaryota</taxon>
        <taxon>Metazoa</taxon>
        <taxon>Ecdysozoa</taxon>
        <taxon>Arthropoda</taxon>
        <taxon>Chelicerata</taxon>
        <taxon>Arachnida</taxon>
        <taxon>Acari</taxon>
        <taxon>Parasitiformes</taxon>
        <taxon>Ixodida</taxon>
        <taxon>Ixodoidea</taxon>
        <taxon>Ixodidae</taxon>
        <taxon>Rhipicephalinae</taxon>
        <taxon>Rhipicephalus</taxon>
        <taxon>Boophilus</taxon>
    </lineage>
</organism>
<feature type="region of interest" description="Disordered" evidence="1">
    <location>
        <begin position="32"/>
        <end position="61"/>
    </location>
</feature>
<proteinExistence type="predicted"/>
<reference evidence="3" key="2">
    <citation type="submission" date="2021-09" db="EMBL/GenBank/DDBJ databases">
        <authorList>
            <person name="Jia N."/>
            <person name="Wang J."/>
            <person name="Shi W."/>
            <person name="Du L."/>
            <person name="Sun Y."/>
            <person name="Zhan W."/>
            <person name="Jiang J."/>
            <person name="Wang Q."/>
            <person name="Zhang B."/>
            <person name="Ji P."/>
            <person name="Sakyi L.B."/>
            <person name="Cui X."/>
            <person name="Yuan T."/>
            <person name="Jiang B."/>
            <person name="Yang W."/>
            <person name="Lam T.T.-Y."/>
            <person name="Chang Q."/>
            <person name="Ding S."/>
            <person name="Wang X."/>
            <person name="Zhu J."/>
            <person name="Ruan X."/>
            <person name="Zhao L."/>
            <person name="Wei J."/>
            <person name="Que T."/>
            <person name="Du C."/>
            <person name="Cheng J."/>
            <person name="Dai P."/>
            <person name="Han X."/>
            <person name="Huang E."/>
            <person name="Gao Y."/>
            <person name="Liu J."/>
            <person name="Shao H."/>
            <person name="Ye R."/>
            <person name="Li L."/>
            <person name="Wei W."/>
            <person name="Wang X."/>
            <person name="Wang C."/>
            <person name="Huo Q."/>
            <person name="Li W."/>
            <person name="Guo W."/>
            <person name="Chen H."/>
            <person name="Chen S."/>
            <person name="Zhou L."/>
            <person name="Zhou L."/>
            <person name="Ni X."/>
            <person name="Tian J."/>
            <person name="Zhou Y."/>
            <person name="Sheng Y."/>
            <person name="Liu T."/>
            <person name="Pan Y."/>
            <person name="Xia L."/>
            <person name="Li J."/>
            <person name="Zhao F."/>
            <person name="Cao W."/>
        </authorList>
    </citation>
    <scope>NUCLEOTIDE SEQUENCE</scope>
    <source>
        <strain evidence="3">Rmic-2018</strain>
        <tissue evidence="3">Larvae</tissue>
    </source>
</reference>
<dbReference type="GO" id="GO:0015074">
    <property type="term" value="P:DNA integration"/>
    <property type="evidence" value="ECO:0007669"/>
    <property type="project" value="InterPro"/>
</dbReference>
<dbReference type="Proteomes" id="UP000821866">
    <property type="component" value="Chromosome 6"/>
</dbReference>
<evidence type="ECO:0000259" key="2">
    <source>
        <dbReference type="Pfam" id="PF01498"/>
    </source>
</evidence>
<dbReference type="AlphaFoldDB" id="A0A9J6DKN7"/>
<comment type="caution">
    <text evidence="3">The sequence shown here is derived from an EMBL/GenBank/DDBJ whole genome shotgun (WGS) entry which is preliminary data.</text>
</comment>
<gene>
    <name evidence="3" type="ORF">HPB51_001919</name>
</gene>
<reference evidence="3" key="1">
    <citation type="journal article" date="2020" name="Cell">
        <title>Large-Scale Comparative Analyses of Tick Genomes Elucidate Their Genetic Diversity and Vector Capacities.</title>
        <authorList>
            <consortium name="Tick Genome and Microbiome Consortium (TIGMIC)"/>
            <person name="Jia N."/>
            <person name="Wang J."/>
            <person name="Shi W."/>
            <person name="Du L."/>
            <person name="Sun Y."/>
            <person name="Zhan W."/>
            <person name="Jiang J.F."/>
            <person name="Wang Q."/>
            <person name="Zhang B."/>
            <person name="Ji P."/>
            <person name="Bell-Sakyi L."/>
            <person name="Cui X.M."/>
            <person name="Yuan T.T."/>
            <person name="Jiang B.G."/>
            <person name="Yang W.F."/>
            <person name="Lam T.T."/>
            <person name="Chang Q.C."/>
            <person name="Ding S.J."/>
            <person name="Wang X.J."/>
            <person name="Zhu J.G."/>
            <person name="Ruan X.D."/>
            <person name="Zhao L."/>
            <person name="Wei J.T."/>
            <person name="Ye R.Z."/>
            <person name="Que T.C."/>
            <person name="Du C.H."/>
            <person name="Zhou Y.H."/>
            <person name="Cheng J.X."/>
            <person name="Dai P.F."/>
            <person name="Guo W.B."/>
            <person name="Han X.H."/>
            <person name="Huang E.J."/>
            <person name="Li L.F."/>
            <person name="Wei W."/>
            <person name="Gao Y.C."/>
            <person name="Liu J.Z."/>
            <person name="Shao H.Z."/>
            <person name="Wang X."/>
            <person name="Wang C.C."/>
            <person name="Yang T.C."/>
            <person name="Huo Q.B."/>
            <person name="Li W."/>
            <person name="Chen H.Y."/>
            <person name="Chen S.E."/>
            <person name="Zhou L.G."/>
            <person name="Ni X.B."/>
            <person name="Tian J.H."/>
            <person name="Sheng Y."/>
            <person name="Liu T."/>
            <person name="Pan Y.S."/>
            <person name="Xia L.Y."/>
            <person name="Li J."/>
            <person name="Zhao F."/>
            <person name="Cao W.C."/>
        </authorList>
    </citation>
    <scope>NUCLEOTIDE SEQUENCE</scope>
    <source>
        <strain evidence="3">Rmic-2018</strain>
    </source>
</reference>